<dbReference type="PRINTS" id="PR00081">
    <property type="entry name" value="GDHRDH"/>
</dbReference>
<keyword evidence="3" id="KW-0560">Oxidoreductase</keyword>
<dbReference type="PROSITE" id="PS00061">
    <property type="entry name" value="ADH_SHORT"/>
    <property type="match status" value="1"/>
</dbReference>
<dbReference type="Pfam" id="PF00106">
    <property type="entry name" value="adh_short"/>
    <property type="match status" value="1"/>
</dbReference>
<evidence type="ECO:0000256" key="3">
    <source>
        <dbReference type="ARBA" id="ARBA00023002"/>
    </source>
</evidence>
<dbReference type="Gene3D" id="3.40.50.720">
    <property type="entry name" value="NAD(P)-binding Rossmann-like Domain"/>
    <property type="match status" value="1"/>
</dbReference>
<evidence type="ECO:0000256" key="1">
    <source>
        <dbReference type="ARBA" id="ARBA00006484"/>
    </source>
</evidence>
<proteinExistence type="inferred from homology"/>
<dbReference type="Proteomes" id="UP001597362">
    <property type="component" value="Unassembled WGS sequence"/>
</dbReference>
<protein>
    <submittedName>
        <fullName evidence="4">SDR family NAD(P)-dependent oxidoreductase</fullName>
    </submittedName>
</protein>
<evidence type="ECO:0000313" key="5">
    <source>
        <dbReference type="Proteomes" id="UP001597362"/>
    </source>
</evidence>
<accession>A0ABW4YQ72</accession>
<dbReference type="PANTHER" id="PTHR43544">
    <property type="entry name" value="SHORT-CHAIN DEHYDROGENASE/REDUCTASE"/>
    <property type="match status" value="1"/>
</dbReference>
<evidence type="ECO:0000313" key="4">
    <source>
        <dbReference type="EMBL" id="MFD2117840.1"/>
    </source>
</evidence>
<dbReference type="InterPro" id="IPR020904">
    <property type="entry name" value="Sc_DH/Rdtase_CS"/>
</dbReference>
<dbReference type="SUPFAM" id="SSF51735">
    <property type="entry name" value="NAD(P)-binding Rossmann-fold domains"/>
    <property type="match status" value="1"/>
</dbReference>
<name>A0ABW4YQ72_9BACL</name>
<comment type="caution">
    <text evidence="4">The sequence shown here is derived from an EMBL/GenBank/DDBJ whole genome shotgun (WGS) entry which is preliminary data.</text>
</comment>
<gene>
    <name evidence="4" type="ORF">ACFSJH_19080</name>
</gene>
<organism evidence="4 5">
    <name type="scientific">Paenibacillus yanchengensis</name>
    <dbReference type="NCBI Taxonomy" id="2035833"/>
    <lineage>
        <taxon>Bacteria</taxon>
        <taxon>Bacillati</taxon>
        <taxon>Bacillota</taxon>
        <taxon>Bacilli</taxon>
        <taxon>Bacillales</taxon>
        <taxon>Paenibacillaceae</taxon>
        <taxon>Paenibacillus</taxon>
    </lineage>
</organism>
<evidence type="ECO:0000256" key="2">
    <source>
        <dbReference type="ARBA" id="ARBA00022857"/>
    </source>
</evidence>
<sequence>MNILITGANRGLGLALLTESLERGHQVWATVRADVVDGSDLQQLQKKYTNHLNIVKLDVLGEASVQTAAEQLRQNKVILDCIINNAAIVLGRSSTLEQVDLNDVAHTMDVNLYGPIRILKHFSSLLVQDKSPIVINISSASGSYDKAYGGDYPYAISKAALNFFNYQLRLIERPYPIQAFAIHPGWLKTDMGGEAAPTEPHDHAPAIIDMAEGKSSYMADTILVDHRGDPLPN</sequence>
<dbReference type="InterPro" id="IPR036291">
    <property type="entry name" value="NAD(P)-bd_dom_sf"/>
</dbReference>
<dbReference type="InterPro" id="IPR051468">
    <property type="entry name" value="Fungal_SecMetab_SDRs"/>
</dbReference>
<dbReference type="InterPro" id="IPR002347">
    <property type="entry name" value="SDR_fam"/>
</dbReference>
<reference evidence="5" key="1">
    <citation type="journal article" date="2019" name="Int. J. Syst. Evol. Microbiol.">
        <title>The Global Catalogue of Microorganisms (GCM) 10K type strain sequencing project: providing services to taxonomists for standard genome sequencing and annotation.</title>
        <authorList>
            <consortium name="The Broad Institute Genomics Platform"/>
            <consortium name="The Broad Institute Genome Sequencing Center for Infectious Disease"/>
            <person name="Wu L."/>
            <person name="Ma J."/>
        </authorList>
    </citation>
    <scope>NUCLEOTIDE SEQUENCE [LARGE SCALE GENOMIC DNA]</scope>
    <source>
        <strain evidence="5">GH52</strain>
    </source>
</reference>
<comment type="similarity">
    <text evidence="1">Belongs to the short-chain dehydrogenases/reductases (SDR) family.</text>
</comment>
<dbReference type="PANTHER" id="PTHR43544:SF7">
    <property type="entry name" value="NADB-LER2"/>
    <property type="match status" value="1"/>
</dbReference>
<dbReference type="RefSeq" id="WP_377775169.1">
    <property type="nucleotide sequence ID" value="NZ_JBHUHO010000047.1"/>
</dbReference>
<keyword evidence="5" id="KW-1185">Reference proteome</keyword>
<keyword evidence="2" id="KW-0521">NADP</keyword>
<dbReference type="EMBL" id="JBHUHO010000047">
    <property type="protein sequence ID" value="MFD2117840.1"/>
    <property type="molecule type" value="Genomic_DNA"/>
</dbReference>